<keyword evidence="1" id="KW-1133">Transmembrane helix</keyword>
<evidence type="ECO:0000256" key="1">
    <source>
        <dbReference type="SAM" id="Phobius"/>
    </source>
</evidence>
<proteinExistence type="predicted"/>
<reference evidence="2" key="1">
    <citation type="journal article" date="2021" name="PeerJ">
        <title>Extensive microbial diversity within the chicken gut microbiome revealed by metagenomics and culture.</title>
        <authorList>
            <person name="Gilroy R."/>
            <person name="Ravi A."/>
            <person name="Getino M."/>
            <person name="Pursley I."/>
            <person name="Horton D.L."/>
            <person name="Alikhan N.F."/>
            <person name="Baker D."/>
            <person name="Gharbi K."/>
            <person name="Hall N."/>
            <person name="Watson M."/>
            <person name="Adriaenssens E.M."/>
            <person name="Foster-Nyarko E."/>
            <person name="Jarju S."/>
            <person name="Secka A."/>
            <person name="Antonio M."/>
            <person name="Oren A."/>
            <person name="Chaudhuri R.R."/>
            <person name="La Ragione R."/>
            <person name="Hildebrand F."/>
            <person name="Pallen M.J."/>
        </authorList>
    </citation>
    <scope>NUCLEOTIDE SEQUENCE</scope>
    <source>
        <strain evidence="2">ChiBcec8-13705</strain>
    </source>
</reference>
<reference evidence="2" key="2">
    <citation type="submission" date="2021-04" db="EMBL/GenBank/DDBJ databases">
        <authorList>
            <person name="Gilroy R."/>
        </authorList>
    </citation>
    <scope>NUCLEOTIDE SEQUENCE</scope>
    <source>
        <strain evidence="2">ChiBcec8-13705</strain>
    </source>
</reference>
<keyword evidence="1" id="KW-0472">Membrane</keyword>
<feature type="transmembrane region" description="Helical" evidence="1">
    <location>
        <begin position="193"/>
        <end position="214"/>
    </location>
</feature>
<protein>
    <recommendedName>
        <fullName evidence="4">DUF624 domain-containing protein</fullName>
    </recommendedName>
</protein>
<feature type="transmembrane region" description="Helical" evidence="1">
    <location>
        <begin position="153"/>
        <end position="172"/>
    </location>
</feature>
<feature type="transmembrane region" description="Helical" evidence="1">
    <location>
        <begin position="39"/>
        <end position="62"/>
    </location>
</feature>
<sequence length="264" mass="29948">MAFSLFRPFNTGEPQRDSRGRLTGIDRYQDVLGRCWKRFFLSGLVTLAGFVPFALGVGYAILSSSILVLLPAAMIGGAVAGPFVACLYDGILRALRDAPGSWRGNFRRAFRQNWRGALLPGALTGLFVGAAAFAGMMLFAWSSVWPTAGTICVYLFSWLLFFAISTLYWPQLVLFEQSNLVRLRNLLLFTLKYFWRVLGASALQLVFWLLMVLFAPWTLLLLPFVAVWFIQYAVLFLLYDKLEEAFRLEEQIAEQFPDQPVRRD</sequence>
<name>A0A9D2M8K5_9FIRM</name>
<evidence type="ECO:0008006" key="4">
    <source>
        <dbReference type="Google" id="ProtNLM"/>
    </source>
</evidence>
<evidence type="ECO:0000313" key="2">
    <source>
        <dbReference type="EMBL" id="HJB42691.1"/>
    </source>
</evidence>
<feature type="transmembrane region" description="Helical" evidence="1">
    <location>
        <begin position="68"/>
        <end position="95"/>
    </location>
</feature>
<evidence type="ECO:0000313" key="3">
    <source>
        <dbReference type="Proteomes" id="UP000886803"/>
    </source>
</evidence>
<dbReference type="AlphaFoldDB" id="A0A9D2M8K5"/>
<feature type="transmembrane region" description="Helical" evidence="1">
    <location>
        <begin position="116"/>
        <end position="141"/>
    </location>
</feature>
<keyword evidence="1" id="KW-0812">Transmembrane</keyword>
<organism evidence="2 3">
    <name type="scientific">Candidatus Gemmiger avicola</name>
    <dbReference type="NCBI Taxonomy" id="2838605"/>
    <lineage>
        <taxon>Bacteria</taxon>
        <taxon>Bacillati</taxon>
        <taxon>Bacillota</taxon>
        <taxon>Clostridia</taxon>
        <taxon>Eubacteriales</taxon>
        <taxon>Gemmiger</taxon>
    </lineage>
</organism>
<feature type="transmembrane region" description="Helical" evidence="1">
    <location>
        <begin position="220"/>
        <end position="239"/>
    </location>
</feature>
<dbReference type="EMBL" id="DWYG01000157">
    <property type="protein sequence ID" value="HJB42691.1"/>
    <property type="molecule type" value="Genomic_DNA"/>
</dbReference>
<accession>A0A9D2M8K5</accession>
<comment type="caution">
    <text evidence="2">The sequence shown here is derived from an EMBL/GenBank/DDBJ whole genome shotgun (WGS) entry which is preliminary data.</text>
</comment>
<dbReference type="Proteomes" id="UP000886803">
    <property type="component" value="Unassembled WGS sequence"/>
</dbReference>
<gene>
    <name evidence="2" type="ORF">H9945_09360</name>
</gene>